<protein>
    <submittedName>
        <fullName evidence="3">RH46 protein</fullName>
    </submittedName>
</protein>
<dbReference type="SMART" id="SM00490">
    <property type="entry name" value="HELICc"/>
    <property type="match status" value="1"/>
</dbReference>
<keyword evidence="1" id="KW-0472">Membrane</keyword>
<dbReference type="PANTHER" id="PTHR47958">
    <property type="entry name" value="ATP-DEPENDENT RNA HELICASE DBP3"/>
    <property type="match status" value="1"/>
</dbReference>
<comment type="caution">
    <text evidence="3">The sequence shown here is derived from an EMBL/GenBank/DDBJ whole genome shotgun (WGS) entry which is preliminary data.</text>
</comment>
<organism evidence="3 4">
    <name type="scientific">Symbiodinium pilosum</name>
    <name type="common">Dinoflagellate</name>
    <dbReference type="NCBI Taxonomy" id="2952"/>
    <lineage>
        <taxon>Eukaryota</taxon>
        <taxon>Sar</taxon>
        <taxon>Alveolata</taxon>
        <taxon>Dinophyceae</taxon>
        <taxon>Suessiales</taxon>
        <taxon>Symbiodiniaceae</taxon>
        <taxon>Symbiodinium</taxon>
    </lineage>
</organism>
<dbReference type="AlphaFoldDB" id="A0A812P747"/>
<keyword evidence="1" id="KW-0812">Transmembrane</keyword>
<dbReference type="EMBL" id="CAJNIZ010013069">
    <property type="protein sequence ID" value="CAE7342735.1"/>
    <property type="molecule type" value="Genomic_DNA"/>
</dbReference>
<dbReference type="Gene3D" id="3.40.50.720">
    <property type="entry name" value="NAD(P)-binding Rossmann-like Domain"/>
    <property type="match status" value="1"/>
</dbReference>
<sequence length="1182" mass="130256">MSPELPEDYSLTEPFLPPQETGPYKVMIGNREVLKGNQDITQIVKCMDAYNKHREIVNSLREAGLTNPSASGKALVFCNTKRMCENLSNDLHRQGLPCTSIHGDKDQRQREDALHGLKSGRYKVLVATDVAARGLDIKGVGLVINFDPANNTEDYVHRIGRTGRAGAKGYAITFMTGQDASKARGIMEVMERTHQEEVVAEAAGEVQASEQRFAESKVIFWAFLAAKKLHPNALLDEQKPKLGVICAAGERGRPNIAWCDAHPVETVDANITGQLSVAAACHERGLHCILLGTGALYLADGKRKFSELDPPNGGSPGVYTALRQKMEELTAYFNNVLVLRVLYPLSSDLDPRGLLGKLARFKQVDGVQTSVTILDDLMPLLPILAERRTVGVLNFVNPGTVFYPDIVSALKDRVAKCHLEWAAPEIRGAGAKAAAELDTARLQDFIRSALICAEPLVNLVLQEPPEAPPAPPLETCTSVENTVLDVESPGRPNLTLRSNEVRKPTSPVALFGMQGKSKNRLLLRNSTREVLGYSTLTLAESAYENAFLMRVITKGLVGKAHFLLLINFFLQYSVVYLLSERTTGNQSMFETMLFGQADAVDAPGVCWQRQGETRISCTPDEVALSVDFASLDLNGDGLWTFAEAEDLSRLHAQQTQRRVNMTQFYKNVFHTMRHYAGPRIADCSLNDAIQAFDGDKGFWADATIGNITSNGNVVVNYVDPAKQTTWARYLPTSRLRKQIDGSIYACSVPKCVDMDNGATDSSELTCAGYNGFDACAGTWDDDDFHVKQLCCTCGGGSYSLTLTGFGHLPVDLPLEDITSLRQFRICMQSAVQEAQQEACIINYTSIPRSVYEEQIAKFAHFCLLPESDLCGNLQDEQLLPSLTLNISTSVPMFMKITGLDSTASMSQLNLCENTIKAFCSRIYTVQATLFQEQRADICGKKSSKIAGDKKTITYAASETYSDPTFGLTSLLFQGFLFLIVFLWGLASVTEFRNILVWWNIVCSMPNADAEDCLVFHVADHAESEDDVVLEVAGLSKQHRLFTILLNLLPRSALQCCIFVVGIRYLLSVRNVSDLILNSLALTFLVTVDEMLFAAFAGEQNAAWIQNCKPLRGRSFKWMDWLLRKTSIPVGLLVFFPILVTLCYFVISNKLLTDQLAGATYCLCGMEGADCHARQILTKVVST</sequence>
<feature type="transmembrane region" description="Helical" evidence="1">
    <location>
        <begin position="1127"/>
        <end position="1146"/>
    </location>
</feature>
<dbReference type="PROSITE" id="PS51194">
    <property type="entry name" value="HELICASE_CTER"/>
    <property type="match status" value="1"/>
</dbReference>
<feature type="transmembrane region" description="Helical" evidence="1">
    <location>
        <begin position="1074"/>
        <end position="1096"/>
    </location>
</feature>
<dbReference type="InterPro" id="IPR027417">
    <property type="entry name" value="P-loop_NTPase"/>
</dbReference>
<dbReference type="OrthoDB" id="16464at2759"/>
<evidence type="ECO:0000313" key="3">
    <source>
        <dbReference type="EMBL" id="CAE7342735.1"/>
    </source>
</evidence>
<reference evidence="3" key="1">
    <citation type="submission" date="2021-02" db="EMBL/GenBank/DDBJ databases">
        <authorList>
            <person name="Dougan E. K."/>
            <person name="Rhodes N."/>
            <person name="Thang M."/>
            <person name="Chan C."/>
        </authorList>
    </citation>
    <scope>NUCLEOTIDE SEQUENCE</scope>
</reference>
<evidence type="ECO:0000259" key="2">
    <source>
        <dbReference type="PROSITE" id="PS51194"/>
    </source>
</evidence>
<keyword evidence="1" id="KW-1133">Transmembrane helix</keyword>
<dbReference type="Pfam" id="PF00271">
    <property type="entry name" value="Helicase_C"/>
    <property type="match status" value="1"/>
</dbReference>
<name>A0A812P747_SYMPI</name>
<keyword evidence="4" id="KW-1185">Reference proteome</keyword>
<feature type="transmembrane region" description="Helical" evidence="1">
    <location>
        <begin position="965"/>
        <end position="986"/>
    </location>
</feature>
<accession>A0A812P747</accession>
<dbReference type="InterPro" id="IPR036291">
    <property type="entry name" value="NAD(P)-bd_dom_sf"/>
</dbReference>
<dbReference type="Gene3D" id="3.40.50.300">
    <property type="entry name" value="P-loop containing nucleotide triphosphate hydrolases"/>
    <property type="match status" value="1"/>
</dbReference>
<gene>
    <name evidence="3" type="primary">RH46</name>
    <name evidence="3" type="ORF">SPIL2461_LOCUS8103</name>
</gene>
<proteinExistence type="predicted"/>
<dbReference type="SUPFAM" id="SSF52540">
    <property type="entry name" value="P-loop containing nucleoside triphosphate hydrolases"/>
    <property type="match status" value="1"/>
</dbReference>
<dbReference type="Proteomes" id="UP000649617">
    <property type="component" value="Unassembled WGS sequence"/>
</dbReference>
<dbReference type="SUPFAM" id="SSF51735">
    <property type="entry name" value="NAD(P)-binding Rossmann-fold domains"/>
    <property type="match status" value="1"/>
</dbReference>
<dbReference type="CDD" id="cd18787">
    <property type="entry name" value="SF2_C_DEAD"/>
    <property type="match status" value="1"/>
</dbReference>
<dbReference type="InterPro" id="IPR001650">
    <property type="entry name" value="Helicase_C-like"/>
</dbReference>
<evidence type="ECO:0000256" key="1">
    <source>
        <dbReference type="SAM" id="Phobius"/>
    </source>
</evidence>
<evidence type="ECO:0000313" key="4">
    <source>
        <dbReference type="Proteomes" id="UP000649617"/>
    </source>
</evidence>
<feature type="domain" description="Helicase C-terminal" evidence="2">
    <location>
        <begin position="52"/>
        <end position="205"/>
    </location>
</feature>